<dbReference type="GO" id="GO:0000049">
    <property type="term" value="F:tRNA binding"/>
    <property type="evidence" value="ECO:0007669"/>
    <property type="project" value="UniProtKB-KW"/>
</dbReference>
<evidence type="ECO:0000313" key="10">
    <source>
        <dbReference type="Proteomes" id="UP000239899"/>
    </source>
</evidence>
<evidence type="ECO:0000259" key="8">
    <source>
        <dbReference type="Pfam" id="PF00588"/>
    </source>
</evidence>
<evidence type="ECO:0000256" key="3">
    <source>
        <dbReference type="ARBA" id="ARBA00022679"/>
    </source>
</evidence>
<dbReference type="EMBL" id="LHPG02000006">
    <property type="protein sequence ID" value="PRW57757.1"/>
    <property type="molecule type" value="Genomic_DNA"/>
</dbReference>
<sequence length="525" mass="56122">MMLRALACSQPQRALPLLHRQWQQIPLAPARRGLSSAPAPGGGGGSGGSCVGGGRGPRGLRLFSVPGGWRMARKSEEELAAEIEAGSGSQRFPFKDEFEVARGVVLNAEQVVETLQPLMTAERIERIEQVCASRTFNVLPILEAPYDLGNLAAVCRSGDALGFGAVHIIRNMEDTRFKQSRRSSAGADKWLDVQVFDSAQDCLMRAKRMGYQIVATHLRADAVDISEVDWTRPTAFVMGNEEKGVSPEVLELADACAVVPMAGFVESFNISVAAALIMYEARRSREQKLGAHGDLTPEEQALLKAVFFLRNKGQAKEYIQHLLERPPPEWQKHRGGGNWGGKVFSYVSDDEAASGTACSSSGGCGEAEGSTAGSSSASSELPSSSGGSESEREDELPRHRLQTTQCYCWDGTACWSERYLYPGKPCRYHESHNEGVNTLNKERLLELCARKGLAAPDFSNPPPMPQNLAVMRQRRAAAAAAAAEAAAAAAAAEKTAQEAHAALLAAAAAAAASSGQPEEQPAAVC</sequence>
<dbReference type="AlphaFoldDB" id="A0A2P6TUL2"/>
<evidence type="ECO:0000256" key="7">
    <source>
        <dbReference type="SAM" id="MobiDB-lite"/>
    </source>
</evidence>
<organism evidence="9 10">
    <name type="scientific">Chlorella sorokiniana</name>
    <name type="common">Freshwater green alga</name>
    <dbReference type="NCBI Taxonomy" id="3076"/>
    <lineage>
        <taxon>Eukaryota</taxon>
        <taxon>Viridiplantae</taxon>
        <taxon>Chlorophyta</taxon>
        <taxon>core chlorophytes</taxon>
        <taxon>Trebouxiophyceae</taxon>
        <taxon>Chlorellales</taxon>
        <taxon>Chlorellaceae</taxon>
        <taxon>Chlorella clade</taxon>
        <taxon>Chlorella</taxon>
    </lineage>
</organism>
<name>A0A2P6TUL2_CHLSO</name>
<evidence type="ECO:0000313" key="9">
    <source>
        <dbReference type="EMBL" id="PRW57757.1"/>
    </source>
</evidence>
<keyword evidence="6" id="KW-0694">RNA-binding</keyword>
<feature type="compositionally biased region" description="Low complexity" evidence="7">
    <location>
        <begin position="358"/>
        <end position="388"/>
    </location>
</feature>
<gene>
    <name evidence="9" type="ORF">C2E21_3445</name>
</gene>
<keyword evidence="1" id="KW-0820">tRNA-binding</keyword>
<dbReference type="Pfam" id="PF00588">
    <property type="entry name" value="SpoU_methylase"/>
    <property type="match status" value="1"/>
</dbReference>
<feature type="domain" description="tRNA/rRNA methyltransferase SpoU type" evidence="8">
    <location>
        <begin position="141"/>
        <end position="279"/>
    </location>
</feature>
<feature type="region of interest" description="Disordered" evidence="7">
    <location>
        <begin position="358"/>
        <end position="397"/>
    </location>
</feature>
<dbReference type="InterPro" id="IPR033671">
    <property type="entry name" value="TrmH"/>
</dbReference>
<keyword evidence="3" id="KW-0808">Transferase</keyword>
<dbReference type="InterPro" id="IPR029028">
    <property type="entry name" value="Alpha/beta_knot_MTases"/>
</dbReference>
<keyword evidence="10" id="KW-1185">Reference proteome</keyword>
<dbReference type="Gene3D" id="3.40.1280.10">
    <property type="match status" value="1"/>
</dbReference>
<evidence type="ECO:0000256" key="6">
    <source>
        <dbReference type="ARBA" id="ARBA00022884"/>
    </source>
</evidence>
<keyword evidence="5" id="KW-0819">tRNA processing</keyword>
<feature type="compositionally biased region" description="Gly residues" evidence="7">
    <location>
        <begin position="40"/>
        <end position="51"/>
    </location>
</feature>
<dbReference type="InterPro" id="IPR001537">
    <property type="entry name" value="SpoU_MeTrfase"/>
</dbReference>
<dbReference type="CDD" id="cd18092">
    <property type="entry name" value="SpoU-like_TrmH"/>
    <property type="match status" value="1"/>
</dbReference>
<keyword evidence="4" id="KW-0949">S-adenosyl-L-methionine</keyword>
<evidence type="ECO:0000256" key="4">
    <source>
        <dbReference type="ARBA" id="ARBA00022691"/>
    </source>
</evidence>
<reference evidence="9 10" key="1">
    <citation type="journal article" date="2018" name="Plant J.">
        <title>Genome sequences of Chlorella sorokiniana UTEX 1602 and Micractinium conductrix SAG 241.80: implications to maltose excretion by a green alga.</title>
        <authorList>
            <person name="Arriola M.B."/>
            <person name="Velmurugan N."/>
            <person name="Zhang Y."/>
            <person name="Plunkett M.H."/>
            <person name="Hondzo H."/>
            <person name="Barney B.M."/>
        </authorList>
    </citation>
    <scope>NUCLEOTIDE SEQUENCE [LARGE SCALE GENOMIC DNA]</scope>
    <source>
        <strain evidence="10">UTEX 1602</strain>
    </source>
</reference>
<dbReference type="OrthoDB" id="241340at2759"/>
<comment type="caution">
    <text evidence="9">The sequence shown here is derived from an EMBL/GenBank/DDBJ whole genome shotgun (WGS) entry which is preliminary data.</text>
</comment>
<dbReference type="STRING" id="3076.A0A2P6TUL2"/>
<evidence type="ECO:0000256" key="2">
    <source>
        <dbReference type="ARBA" id="ARBA00022603"/>
    </source>
</evidence>
<dbReference type="PANTHER" id="PTHR43453">
    <property type="entry name" value="RRNA METHYLASE-LIKE"/>
    <property type="match status" value="1"/>
</dbReference>
<accession>A0A2P6TUL2</accession>
<dbReference type="InterPro" id="IPR029026">
    <property type="entry name" value="tRNA_m1G_MTases_N"/>
</dbReference>
<dbReference type="HAMAP" id="MF_02060">
    <property type="entry name" value="tRNA_methyltr_TrmH"/>
    <property type="match status" value="1"/>
</dbReference>
<dbReference type="PANTHER" id="PTHR43453:SF1">
    <property type="entry name" value="TRNA_RRNA METHYLTRANSFERASE SPOU TYPE DOMAIN-CONTAINING PROTEIN"/>
    <property type="match status" value="1"/>
</dbReference>
<dbReference type="GO" id="GO:0008173">
    <property type="term" value="F:RNA methyltransferase activity"/>
    <property type="evidence" value="ECO:0007669"/>
    <property type="project" value="InterPro"/>
</dbReference>
<evidence type="ECO:0000256" key="5">
    <source>
        <dbReference type="ARBA" id="ARBA00022694"/>
    </source>
</evidence>
<evidence type="ECO:0000256" key="1">
    <source>
        <dbReference type="ARBA" id="ARBA00022555"/>
    </source>
</evidence>
<protein>
    <submittedName>
        <fullName evidence="9">RNA methylase</fullName>
    </submittedName>
</protein>
<dbReference type="SUPFAM" id="SSF75217">
    <property type="entry name" value="alpha/beta knot"/>
    <property type="match status" value="1"/>
</dbReference>
<dbReference type="Proteomes" id="UP000239899">
    <property type="component" value="Unassembled WGS sequence"/>
</dbReference>
<dbReference type="GO" id="GO:0002938">
    <property type="term" value="P:tRNA guanine ribose methylation"/>
    <property type="evidence" value="ECO:0007669"/>
    <property type="project" value="TreeGrafter"/>
</dbReference>
<feature type="region of interest" description="Disordered" evidence="7">
    <location>
        <begin position="32"/>
        <end position="51"/>
    </location>
</feature>
<keyword evidence="2 9" id="KW-0489">Methyltransferase</keyword>
<proteinExistence type="inferred from homology"/>